<evidence type="ECO:0000256" key="4">
    <source>
        <dbReference type="ARBA" id="ARBA00022679"/>
    </source>
</evidence>
<protein>
    <recommendedName>
        <fullName evidence="2">site-specific DNA-methyltransferase (adenine-specific)</fullName>
        <ecNumber evidence="2">2.1.1.72</ecNumber>
    </recommendedName>
</protein>
<gene>
    <name evidence="8" type="ORF">ABVV53_08640</name>
</gene>
<dbReference type="Proteomes" id="UP001548713">
    <property type="component" value="Unassembled WGS sequence"/>
</dbReference>
<keyword evidence="6" id="KW-0175">Coiled coil</keyword>
<sequence length="1041" mass="117086">MSSFDALVTKLREIFQIDRPELDFGVYRILNARAGEIDGYLTTRLKEQVAEAFTASAAANTDALAKELTEKIAQYQADGVNPDTVPAVQKLREAIAAATTGASEHENQVFSHLLTFFSRYYDKGDFISQRRYKGDTYAIPYSGEEVVLHWANKDQYYTKSGEAFSNYGFKLQDGRSVQFRLVAADTAKDNRKDNDKERRFVLAESRTVTRIDEDGEEYDETIVPVSEEDGRLVIRFDYKAMPKGTKQDALVSQAVAAVLGDETVKAKWLGLTERAPTDSNPQRTIMEKCLTNYTQKNTADYFIHKNLGGFLRRELDFYIKNEIMNLDDVQNAAAFGAIEKNLRMIQCLRTIALHLIAFLAQIEDFQKKLWLKKKFVVSAHYCVTLDRVPEALYPAIAANPAQWEQWHDLGMRESAAPGGVDDLKASLYLMVDTALFDASFRADLLKALPDLDASTDGLLINGDNFQALTLIGERYRDRVQSVYIDPPYNTDASAIIYKNGYKYSSWNCLIDQSVQAAVIVSHPTAIICGSIDDTEVSHFRSILHDHFTKQIGIAVVKSNPQSRKASGKFSPVHEYCMFFGRSDTAFPSAIGYDEKKAQRYPLTDDRGRYAWMNFIRAGNAELRTDRPKLHYPIWVYEDGRIHVPAMEWNESAQAYDILEPIPPEVKVVHPIKNDNGNTIEKRWQRGIERVRSEYSEYRSRIDNSGTLNIDFKTRLDADAAPTTWWDKGEYASANFGAPEMDAIVPGSGFDYPKTVAFVRDALRAAGAVNKQALCLDFFAGSGTTGHAVISANRLDGGSRKYILIEQGAYFSTALKPRMQKAVFSADWASGRAQSAGTGISHAFKVLRIESYEDTLNNLNLQRNERQGALLDGITDQARMNYLMHYMLNVEARESLLSVEDFRKPFDYTLNITVDSAGAYEPRKVDLVETFNYLIGLTVRHIDIQHKPGFVTVEGTLPTGEKTLILWRDCEVLDYEGLTRLCDKLAVNPADSEYEIVYINGDHNIPSALTTSEAEGEVTKVLKLRQIEPAFLEAMFSNAEGA</sequence>
<keyword evidence="4" id="KW-0808">Transferase</keyword>
<dbReference type="Pfam" id="PF01555">
    <property type="entry name" value="N6_N4_Mtase"/>
    <property type="match status" value="1"/>
</dbReference>
<evidence type="ECO:0000256" key="3">
    <source>
        <dbReference type="ARBA" id="ARBA00022603"/>
    </source>
</evidence>
<dbReference type="InterPro" id="IPR029063">
    <property type="entry name" value="SAM-dependent_MTases_sf"/>
</dbReference>
<comment type="similarity">
    <text evidence="1">Belongs to the N(4)/N(6)-methyltransferase family.</text>
</comment>
<feature type="coiled-coil region" evidence="6">
    <location>
        <begin position="58"/>
        <end position="108"/>
    </location>
</feature>
<dbReference type="EMBL" id="JBEWLY010000013">
    <property type="protein sequence ID" value="MET1755525.1"/>
    <property type="molecule type" value="Genomic_DNA"/>
</dbReference>
<comment type="catalytic activity">
    <reaction evidence="5">
        <text>a 2'-deoxyadenosine in DNA + S-adenosyl-L-methionine = an N(6)-methyl-2'-deoxyadenosine in DNA + S-adenosyl-L-homocysteine + H(+)</text>
        <dbReference type="Rhea" id="RHEA:15197"/>
        <dbReference type="Rhea" id="RHEA-COMP:12418"/>
        <dbReference type="Rhea" id="RHEA-COMP:12419"/>
        <dbReference type="ChEBI" id="CHEBI:15378"/>
        <dbReference type="ChEBI" id="CHEBI:57856"/>
        <dbReference type="ChEBI" id="CHEBI:59789"/>
        <dbReference type="ChEBI" id="CHEBI:90615"/>
        <dbReference type="ChEBI" id="CHEBI:90616"/>
        <dbReference type="EC" id="2.1.1.72"/>
    </reaction>
</comment>
<proteinExistence type="inferred from homology"/>
<dbReference type="PROSITE" id="PS00092">
    <property type="entry name" value="N6_MTASE"/>
    <property type="match status" value="1"/>
</dbReference>
<dbReference type="SUPFAM" id="SSF53335">
    <property type="entry name" value="S-adenosyl-L-methionine-dependent methyltransferases"/>
    <property type="match status" value="1"/>
</dbReference>
<dbReference type="InterPro" id="IPR002941">
    <property type="entry name" value="DNA_methylase_N4/N6"/>
</dbReference>
<comment type="caution">
    <text evidence="8">The sequence shown here is derived from an EMBL/GenBank/DDBJ whole genome shotgun (WGS) entry which is preliminary data.</text>
</comment>
<dbReference type="Gene3D" id="3.40.50.150">
    <property type="entry name" value="Vaccinia Virus protein VP39"/>
    <property type="match status" value="1"/>
</dbReference>
<dbReference type="GO" id="GO:0032259">
    <property type="term" value="P:methylation"/>
    <property type="evidence" value="ECO:0007669"/>
    <property type="project" value="UniProtKB-KW"/>
</dbReference>
<reference evidence="8 9" key="1">
    <citation type="submission" date="2024-07" db="EMBL/GenBank/DDBJ databases">
        <title>Novosphingobium kalidii RD2P27.</title>
        <authorList>
            <person name="Sun J.-Q."/>
        </authorList>
    </citation>
    <scope>NUCLEOTIDE SEQUENCE [LARGE SCALE GENOMIC DNA]</scope>
    <source>
        <strain evidence="8 9">RD2P27</strain>
    </source>
</reference>
<dbReference type="InterPro" id="IPR002052">
    <property type="entry name" value="DNA_methylase_N6_adenine_CS"/>
</dbReference>
<dbReference type="GO" id="GO:0008168">
    <property type="term" value="F:methyltransferase activity"/>
    <property type="evidence" value="ECO:0007669"/>
    <property type="project" value="UniProtKB-KW"/>
</dbReference>
<evidence type="ECO:0000256" key="2">
    <source>
        <dbReference type="ARBA" id="ARBA00011900"/>
    </source>
</evidence>
<evidence type="ECO:0000313" key="8">
    <source>
        <dbReference type="EMBL" id="MET1755525.1"/>
    </source>
</evidence>
<keyword evidence="3 8" id="KW-0489">Methyltransferase</keyword>
<dbReference type="RefSeq" id="WP_353983978.1">
    <property type="nucleotide sequence ID" value="NZ_JBEWLY010000013.1"/>
</dbReference>
<evidence type="ECO:0000256" key="6">
    <source>
        <dbReference type="SAM" id="Coils"/>
    </source>
</evidence>
<feature type="domain" description="DNA methylase N-4/N-6" evidence="7">
    <location>
        <begin position="479"/>
        <end position="810"/>
    </location>
</feature>
<dbReference type="EC" id="2.1.1.72" evidence="2"/>
<keyword evidence="9" id="KW-1185">Reference proteome</keyword>
<organism evidence="8 9">
    <name type="scientific">Novosphingobium kalidii</name>
    <dbReference type="NCBI Taxonomy" id="3230299"/>
    <lineage>
        <taxon>Bacteria</taxon>
        <taxon>Pseudomonadati</taxon>
        <taxon>Pseudomonadota</taxon>
        <taxon>Alphaproteobacteria</taxon>
        <taxon>Sphingomonadales</taxon>
        <taxon>Sphingomonadaceae</taxon>
        <taxon>Novosphingobium</taxon>
    </lineage>
</organism>
<evidence type="ECO:0000313" key="9">
    <source>
        <dbReference type="Proteomes" id="UP001548713"/>
    </source>
</evidence>
<evidence type="ECO:0000256" key="5">
    <source>
        <dbReference type="ARBA" id="ARBA00047942"/>
    </source>
</evidence>
<accession>A0ABV2D0Z1</accession>
<evidence type="ECO:0000256" key="1">
    <source>
        <dbReference type="ARBA" id="ARBA00006594"/>
    </source>
</evidence>
<name>A0ABV2D0Z1_9SPHN</name>
<evidence type="ECO:0000259" key="7">
    <source>
        <dbReference type="Pfam" id="PF01555"/>
    </source>
</evidence>